<evidence type="ECO:0000313" key="6">
    <source>
        <dbReference type="EMBL" id="KAG7597264.1"/>
    </source>
</evidence>
<dbReference type="InterPro" id="IPR034201">
    <property type="entry name" value="RNPS1_RRM"/>
</dbReference>
<feature type="compositionally biased region" description="Basic residues" evidence="2">
    <location>
        <begin position="2267"/>
        <end position="2286"/>
    </location>
</feature>
<dbReference type="Pfam" id="PF13456">
    <property type="entry name" value="RVT_3"/>
    <property type="match status" value="1"/>
</dbReference>
<comment type="caution">
    <text evidence="6">The sequence shown here is derived from an EMBL/GenBank/DDBJ whole genome shotgun (WGS) entry which is preliminary data.</text>
</comment>
<dbReference type="FunFam" id="3.30.70.330:FF:000461">
    <property type="entry name" value="Serine/arginine-rich splicing factor SR45"/>
    <property type="match status" value="1"/>
</dbReference>
<keyword evidence="6" id="KW-0695">RNA-directed DNA polymerase</keyword>
<feature type="compositionally biased region" description="Basic and acidic residues" evidence="2">
    <location>
        <begin position="2106"/>
        <end position="2120"/>
    </location>
</feature>
<feature type="domain" description="Reverse transcriptase" evidence="4">
    <location>
        <begin position="993"/>
        <end position="1274"/>
    </location>
</feature>
<dbReference type="InterPro" id="IPR000477">
    <property type="entry name" value="RT_dom"/>
</dbReference>
<dbReference type="SMART" id="SM00360">
    <property type="entry name" value="RRM"/>
    <property type="match status" value="1"/>
</dbReference>
<feature type="region of interest" description="Disordered" evidence="2">
    <location>
        <begin position="2076"/>
        <end position="2305"/>
    </location>
</feature>
<dbReference type="EMBL" id="JAEFBJ010000006">
    <property type="protein sequence ID" value="KAG7597264.1"/>
    <property type="molecule type" value="Genomic_DNA"/>
</dbReference>
<keyword evidence="6" id="KW-0808">Transferase</keyword>
<dbReference type="InterPro" id="IPR044730">
    <property type="entry name" value="RNase_H-like_dom_plant"/>
</dbReference>
<dbReference type="CDD" id="cd12365">
    <property type="entry name" value="RRM_RNPS1"/>
    <property type="match status" value="1"/>
</dbReference>
<gene>
    <name evidence="6" type="ORF">ISN44_As06g016530</name>
</gene>
<protein>
    <submittedName>
        <fullName evidence="6">Reverse transcriptase domain</fullName>
    </submittedName>
</protein>
<keyword evidence="6" id="KW-0548">Nucleotidyltransferase</keyword>
<keyword evidence="7" id="KW-1185">Reference proteome</keyword>
<dbReference type="GO" id="GO:0004523">
    <property type="term" value="F:RNA-DNA hybrid ribonuclease activity"/>
    <property type="evidence" value="ECO:0007669"/>
    <property type="project" value="InterPro"/>
</dbReference>
<evidence type="ECO:0000259" key="5">
    <source>
        <dbReference type="PROSITE" id="PS50879"/>
    </source>
</evidence>
<dbReference type="GO" id="GO:0003964">
    <property type="term" value="F:RNA-directed DNA polymerase activity"/>
    <property type="evidence" value="ECO:0007669"/>
    <property type="project" value="UniProtKB-KW"/>
</dbReference>
<dbReference type="InterPro" id="IPR025558">
    <property type="entry name" value="DUF4283"/>
</dbReference>
<feature type="compositionally biased region" description="Low complexity" evidence="2">
    <location>
        <begin position="2256"/>
        <end position="2265"/>
    </location>
</feature>
<evidence type="ECO:0000256" key="1">
    <source>
        <dbReference type="PROSITE-ProRule" id="PRU00176"/>
    </source>
</evidence>
<evidence type="ECO:0000313" key="7">
    <source>
        <dbReference type="Proteomes" id="UP000694251"/>
    </source>
</evidence>
<dbReference type="InterPro" id="IPR002156">
    <property type="entry name" value="RNaseH_domain"/>
</dbReference>
<feature type="compositionally biased region" description="Low complexity" evidence="2">
    <location>
        <begin position="1909"/>
        <end position="1935"/>
    </location>
</feature>
<feature type="compositionally biased region" description="Basic residues" evidence="2">
    <location>
        <begin position="2177"/>
        <end position="2255"/>
    </location>
</feature>
<dbReference type="Pfam" id="PF00076">
    <property type="entry name" value="RRM_1"/>
    <property type="match status" value="1"/>
</dbReference>
<feature type="compositionally biased region" description="Low complexity" evidence="2">
    <location>
        <begin position="1943"/>
        <end position="1960"/>
    </location>
</feature>
<organism evidence="6 7">
    <name type="scientific">Arabidopsis suecica</name>
    <name type="common">Swedish thale-cress</name>
    <name type="synonym">Cardaminopsis suecica</name>
    <dbReference type="NCBI Taxonomy" id="45249"/>
    <lineage>
        <taxon>Eukaryota</taxon>
        <taxon>Viridiplantae</taxon>
        <taxon>Streptophyta</taxon>
        <taxon>Embryophyta</taxon>
        <taxon>Tracheophyta</taxon>
        <taxon>Spermatophyta</taxon>
        <taxon>Magnoliopsida</taxon>
        <taxon>eudicotyledons</taxon>
        <taxon>Gunneridae</taxon>
        <taxon>Pentapetalae</taxon>
        <taxon>rosids</taxon>
        <taxon>malvids</taxon>
        <taxon>Brassicales</taxon>
        <taxon>Brassicaceae</taxon>
        <taxon>Camelineae</taxon>
        <taxon>Arabidopsis</taxon>
    </lineage>
</organism>
<dbReference type="GO" id="GO:0003723">
    <property type="term" value="F:RNA binding"/>
    <property type="evidence" value="ECO:0007669"/>
    <property type="project" value="UniProtKB-UniRule"/>
</dbReference>
<dbReference type="InterPro" id="IPR026960">
    <property type="entry name" value="RVT-Znf"/>
</dbReference>
<sequence length="2305" mass="257867">MASEEAIRVVGAADQDASMEEVTRPPGENLVADTSWVEKVKGSNGGGSPVPERVLDDEFVKARMEVAFPDGEDGEPVVTIGQEVLVAMNDMWKHCMIVKVLGRHVPIAVVTRKLRDLWQPAGGMYVMDLPRHFFMVRFDQEEDYLAAVTGGPWRLFGSILMVQAWSPAFDPLTDEIETTPIWVRIANLPINFYHRAILMGIAGGLGRAIRVDPTTLKMERARFARVCVEVNLKKPLKGSVMVNGDRYFVSYEGLTNICPVCGVYGHLASVCPRKVSEQMSQMQLQIGTVSHVGASQGNDGFTAVRRRGRKGDSPANSAKFQAGGSGKKVVDIGGVNADIEKSGKAVGSGDVAISNSFRALTPDLMEENIREEMVSGEENKENEDVMNITSNAMSNVQAKESLIKGKDFRGNGGFKGGVAGRRPGGPKNIKASGPKLTGPRTNKPTRGLVFGPIRGESDVVSSGKRLRVETESVGRKGGVFSMGQLRSETERSPLQNRSDLMNESSEELLRDRQVSMNCMLWNCRGANKPNFRRSIRYLLKKFDTDVLALFETHAEGERAGRICQRMGFDNSFRVDAVGQSGGIWLLWRSRVGEVEVLESSEQFIHARVGGGEEQVHLVVVYAAPTVSRRSGLWEKLREVIGEITGTLVVGGDFNTILRLDERTGGNGRLSPDSLAFGEWINDLSLIDMGFKGGPYTWRRGRVESNFIAKRLDRVLCNPEARLKWQEAVVAHLPFLSSDHVPLYLQLRLINSTNPRRRPFRFEAAWLSHEGFKELLRNSWDASITTPEALEGLQVKLKKWNREVFGDINTRKERLMGEIKRVQDLLLISQTDELLEEEGQLLREFETLLEQEETLWFQKSREKFVVLGDRNTKFFHTSTVVRRCRNRIESLKDTDERWVSEKVELERLALDYYQGLYSLEGLSVERPVLPRLGFPGLTSGEQRALSRPYSEEEVVVALRSMGKYKAPGPDGYQPVFYQDCWEIVGESVKRFVLSFFESGVLPPAANDVFIVLLPKVAKPERITQFRPVSLCNVLFKVITKMMVIRLKNVISKLIGPAQSSFIPGRLSIDNIVVVQEAVHSMRRKKGRKGWMLLKLDLEKAYDRVRWDFLEETLEVAGLSEGWRKRIMECVKNPSMSILWNGEKTTSFTPERGLRQGDPLSPYLFVLCLERLCHLIEGAVGNGEWIPIGLSRGGPKLSHVCFADDIILFAEASVSQVRTIRKVLETFCMASGQKISLEKSKVFFSANVSRDMERRITEESGIGSTRELGKYLGMPILQKRINKETFGEVLERVSSRLAGWKGKMLSMAGRVTLTKAVLSSIPVHTMSTVILPSSTLESLDKVSRSFVWGSSQEKRKMHLLSWKRICRPKSQGGLGLRKAKDMNRALVSKVGWRLLNDKGSLWARVLKKKYKVTTAHDVSWLKPKSTWSSTWRSIGVGLREVVSRGIGWVPGDGKSIKFWSDRWLMKKPLLELVSGQVDVVEQGKVAADYWIHGVGWDMEKIGQYLPESLRLRLYAVVLGGIPGEEDSLSWSGSEDGRFTVRSAHGLLTEEGIATQNMDRLFAAVWGVTATERVRLFLWLVTHQVILTNVERLRRHMGDTDICQVCRGGSETILHVLRDCPAMYGIWVRLVPAREQRDFFSRTLLEWLYDNLRGKADPSREGWPTLFAMAVWWGWKWRCSDVFGERRQYRDRVRFVREAAEEVYEAHRRSKVGTSGGERVERLIAWRKPSEGWFTVNTDGASHGNPGPAAAGGVLRNEAGDWIGGFALNIGVCSAPLAELWGVYYGLVLAWERGIRRVVLEVDSKLVVGFLQSGIEASHPLAFLVRLCHGFVTRDWIVRVTHVYREANRLADGLANYAYSLPLGLHLFDGCPSVVRPMLLDDMIGTAVPRNQGFSRFSRVSPMAKPSRGRRSPSVSGSSSRSSSRSRSRSGSSPSRSLSRSRSRSRSLSSSSSPSRSVSSGSRSPPPRGKSPAGPARRGRSPPPPQSKGASSPSKKAVQESLVLYVDSLSRNVNEGHLKEIFGNFGEVIHVEIAIDRSVNLPKGHAYVEFKARADAEKAQLFMDGGQIDGKVVKATFTLPPRQKVSSPPKPVSTAPKRDAPKSDNAGADTEKDGPRRPRERLSPRRRSPLPRRGLSPRRFPDSPHRRRPGSPIRRRGDTPPRRRPASPSRGRSPSSPPPRRNRSPPRGSPRRIRGSPVRRRSPPPLRRRSPPPRRLRSPPRRSPIRRRSRSPIRRPGRSRSRSISPRRGRGPAGRRGRSSSYSSSPSPRRIPRKISRSRSPRRPLRGKRSSSNSSSSSSPPPPPPRKT</sequence>
<dbReference type="InterPro" id="IPR000504">
    <property type="entry name" value="RRM_dom"/>
</dbReference>
<dbReference type="Pfam" id="PF00078">
    <property type="entry name" value="RVT_1"/>
    <property type="match status" value="1"/>
</dbReference>
<feature type="compositionally biased region" description="Pro residues" evidence="2">
    <location>
        <begin position="2296"/>
        <end position="2305"/>
    </location>
</feature>
<dbReference type="CDD" id="cd06222">
    <property type="entry name" value="RNase_H_like"/>
    <property type="match status" value="1"/>
</dbReference>
<dbReference type="CDD" id="cd01650">
    <property type="entry name" value="RT_nLTR_like"/>
    <property type="match status" value="1"/>
</dbReference>
<feature type="domain" description="RRM" evidence="3">
    <location>
        <begin position="1999"/>
        <end position="2077"/>
    </location>
</feature>
<dbReference type="PROSITE" id="PS50878">
    <property type="entry name" value="RT_POL"/>
    <property type="match status" value="1"/>
</dbReference>
<reference evidence="6 7" key="1">
    <citation type="submission" date="2020-12" db="EMBL/GenBank/DDBJ databases">
        <title>Concerted genomic and epigenomic changes stabilize Arabidopsis allopolyploids.</title>
        <authorList>
            <person name="Chen Z."/>
        </authorList>
    </citation>
    <scope>NUCLEOTIDE SEQUENCE [LARGE SCALE GENOMIC DNA]</scope>
    <source>
        <strain evidence="6">As9502</strain>
        <tissue evidence="6">Leaf</tissue>
    </source>
</reference>
<dbReference type="PROSITE" id="PS50102">
    <property type="entry name" value="RRM"/>
    <property type="match status" value="1"/>
</dbReference>
<feature type="region of interest" description="Disordered" evidence="2">
    <location>
        <begin position="415"/>
        <end position="454"/>
    </location>
</feature>
<dbReference type="Pfam" id="PF13966">
    <property type="entry name" value="zf-RVT"/>
    <property type="match status" value="1"/>
</dbReference>
<evidence type="ECO:0000259" key="4">
    <source>
        <dbReference type="PROSITE" id="PS50878"/>
    </source>
</evidence>
<feature type="domain" description="RNase H type-1" evidence="5">
    <location>
        <begin position="1727"/>
        <end position="1857"/>
    </location>
</feature>
<dbReference type="OrthoDB" id="1100040at2759"/>
<evidence type="ECO:0000259" key="3">
    <source>
        <dbReference type="PROSITE" id="PS50102"/>
    </source>
</evidence>
<accession>A0A8T2CK50</accession>
<dbReference type="InterPro" id="IPR005135">
    <property type="entry name" value="Endo/exonuclease/phosphatase"/>
</dbReference>
<dbReference type="PANTHER" id="PTHR33116">
    <property type="entry name" value="REVERSE TRANSCRIPTASE ZINC-BINDING DOMAIN-CONTAINING PROTEIN-RELATED-RELATED"/>
    <property type="match status" value="1"/>
</dbReference>
<dbReference type="PANTHER" id="PTHR33116:SF70">
    <property type="entry name" value="NON-LTR RETROELEMENT REVERSE TRANSCRIPTASE-LIKE PROTEIN"/>
    <property type="match status" value="1"/>
</dbReference>
<dbReference type="Pfam" id="PF14111">
    <property type="entry name" value="DUF4283"/>
    <property type="match status" value="1"/>
</dbReference>
<name>A0A8T2CK50_ARASU</name>
<evidence type="ECO:0000256" key="2">
    <source>
        <dbReference type="SAM" id="MobiDB-lite"/>
    </source>
</evidence>
<dbReference type="PROSITE" id="PS50879">
    <property type="entry name" value="RNASE_H_1"/>
    <property type="match status" value="1"/>
</dbReference>
<feature type="region of interest" description="Disordered" evidence="2">
    <location>
        <begin position="1892"/>
        <end position="1994"/>
    </location>
</feature>
<dbReference type="Proteomes" id="UP000694251">
    <property type="component" value="Chromosome 6"/>
</dbReference>
<dbReference type="Pfam" id="PF03372">
    <property type="entry name" value="Exo_endo_phos"/>
    <property type="match status" value="1"/>
</dbReference>
<keyword evidence="1" id="KW-0694">RNA-binding</keyword>
<proteinExistence type="predicted"/>